<evidence type="ECO:0008006" key="4">
    <source>
        <dbReference type="Google" id="ProtNLM"/>
    </source>
</evidence>
<evidence type="ECO:0000256" key="1">
    <source>
        <dbReference type="SAM" id="MobiDB-lite"/>
    </source>
</evidence>
<protein>
    <recommendedName>
        <fullName evidence="4">Polyprotein protein</fullName>
    </recommendedName>
</protein>
<dbReference type="PaxDb" id="4113-PGSC0003DMT400085880"/>
<feature type="region of interest" description="Disordered" evidence="1">
    <location>
        <begin position="67"/>
        <end position="94"/>
    </location>
</feature>
<reference evidence="2" key="2">
    <citation type="submission" date="2015-06" db="UniProtKB">
        <authorList>
            <consortium name="EnsemblPlants"/>
        </authorList>
    </citation>
    <scope>IDENTIFICATION</scope>
    <source>
        <strain evidence="2">DM1-3 516 R44</strain>
    </source>
</reference>
<evidence type="ECO:0000313" key="2">
    <source>
        <dbReference type="EnsemblPlants" id="PGSC0003DMT400085880"/>
    </source>
</evidence>
<proteinExistence type="predicted"/>
<organism evidence="2 3">
    <name type="scientific">Solanum tuberosum</name>
    <name type="common">Potato</name>
    <dbReference type="NCBI Taxonomy" id="4113"/>
    <lineage>
        <taxon>Eukaryota</taxon>
        <taxon>Viridiplantae</taxon>
        <taxon>Streptophyta</taxon>
        <taxon>Embryophyta</taxon>
        <taxon>Tracheophyta</taxon>
        <taxon>Spermatophyta</taxon>
        <taxon>Magnoliopsida</taxon>
        <taxon>eudicotyledons</taxon>
        <taxon>Gunneridae</taxon>
        <taxon>Pentapetalae</taxon>
        <taxon>asterids</taxon>
        <taxon>lamiids</taxon>
        <taxon>Solanales</taxon>
        <taxon>Solanaceae</taxon>
        <taxon>Solanoideae</taxon>
        <taxon>Solaneae</taxon>
        <taxon>Solanum</taxon>
    </lineage>
</organism>
<evidence type="ECO:0000313" key="3">
    <source>
        <dbReference type="Proteomes" id="UP000011115"/>
    </source>
</evidence>
<dbReference type="AlphaFoldDB" id="M1DAH1"/>
<dbReference type="EnsemblPlants" id="PGSC0003DMT400085880">
    <property type="protein sequence ID" value="PGSC0003DMT400085880"/>
    <property type="gene ID" value="PGSC0003DMG400035451"/>
</dbReference>
<dbReference type="Proteomes" id="UP000011115">
    <property type="component" value="Unassembled WGS sequence"/>
</dbReference>
<name>M1DAH1_SOLTU</name>
<dbReference type="Gramene" id="PGSC0003DMT400085880">
    <property type="protein sequence ID" value="PGSC0003DMT400085880"/>
    <property type="gene ID" value="PGSC0003DMG400035451"/>
</dbReference>
<dbReference type="HOGENOM" id="CLU_029307_11_2_1"/>
<reference evidence="3" key="1">
    <citation type="journal article" date="2011" name="Nature">
        <title>Genome sequence and analysis of the tuber crop potato.</title>
        <authorList>
            <consortium name="The Potato Genome Sequencing Consortium"/>
        </authorList>
    </citation>
    <scope>NUCLEOTIDE SEQUENCE [LARGE SCALE GENOMIC DNA]</scope>
    <source>
        <strain evidence="3">cv. DM1-3 516 R44</strain>
    </source>
</reference>
<accession>M1DAH1</accession>
<dbReference type="InParanoid" id="M1DAH1"/>
<sequence>MGQLAYSADKHASRLEATIPGMIERAHADDVTPLSSTIDALAARIVSTDMSMIFGMVEILDMPVDPDMPLATTGDELRTEEVATAESDVETDEE</sequence>
<keyword evidence="3" id="KW-1185">Reference proteome</keyword>